<evidence type="ECO:0000313" key="1">
    <source>
        <dbReference type="EMBL" id="EMD62749.1"/>
    </source>
</evidence>
<dbReference type="KEGG" id="bsc:COCSADRAFT_42258"/>
<dbReference type="OMA" id="HNIRCSN"/>
<keyword evidence="2" id="KW-1185">Reference proteome</keyword>
<gene>
    <name evidence="1" type="ORF">COCSADRAFT_42258</name>
</gene>
<dbReference type="EMBL" id="KB445646">
    <property type="protein sequence ID" value="EMD62749.1"/>
    <property type="molecule type" value="Genomic_DNA"/>
</dbReference>
<evidence type="ECO:0008006" key="3">
    <source>
        <dbReference type="Google" id="ProtNLM"/>
    </source>
</evidence>
<dbReference type="RefSeq" id="XP_007701660.1">
    <property type="nucleotide sequence ID" value="XM_007703470.1"/>
</dbReference>
<proteinExistence type="predicted"/>
<sequence>MPLVNLPHELLCAIVAEHLHAESDLNAFARTNRLLYHLTNPYLYDHNIRCSNDSALLWAAKHGQQRTVCKLLE</sequence>
<name>M2R6Y8_COCSN</name>
<evidence type="ECO:0000313" key="2">
    <source>
        <dbReference type="Proteomes" id="UP000016934"/>
    </source>
</evidence>
<dbReference type="GeneID" id="19140178"/>
<reference evidence="2" key="2">
    <citation type="journal article" date="2013" name="PLoS Genet.">
        <title>Comparative genome structure, secondary metabolite, and effector coding capacity across Cochliobolus pathogens.</title>
        <authorList>
            <person name="Condon B.J."/>
            <person name="Leng Y."/>
            <person name="Wu D."/>
            <person name="Bushley K.E."/>
            <person name="Ohm R.A."/>
            <person name="Otillar R."/>
            <person name="Martin J."/>
            <person name="Schackwitz W."/>
            <person name="Grimwood J."/>
            <person name="MohdZainudin N."/>
            <person name="Xue C."/>
            <person name="Wang R."/>
            <person name="Manning V.A."/>
            <person name="Dhillon B."/>
            <person name="Tu Z.J."/>
            <person name="Steffenson B.J."/>
            <person name="Salamov A."/>
            <person name="Sun H."/>
            <person name="Lowry S."/>
            <person name="LaButti K."/>
            <person name="Han J."/>
            <person name="Copeland A."/>
            <person name="Lindquist E."/>
            <person name="Barry K."/>
            <person name="Schmutz J."/>
            <person name="Baker S.E."/>
            <person name="Ciuffetti L.M."/>
            <person name="Grigoriev I.V."/>
            <person name="Zhong S."/>
            <person name="Turgeon B.G."/>
        </authorList>
    </citation>
    <scope>NUCLEOTIDE SEQUENCE [LARGE SCALE GENOMIC DNA]</scope>
    <source>
        <strain evidence="2">ND90Pr / ATCC 201652</strain>
    </source>
</reference>
<dbReference type="AlphaFoldDB" id="M2R6Y8"/>
<dbReference type="Proteomes" id="UP000016934">
    <property type="component" value="Unassembled WGS sequence"/>
</dbReference>
<dbReference type="OrthoDB" id="4772757at2759"/>
<accession>M2R6Y8</accession>
<reference evidence="1 2" key="1">
    <citation type="journal article" date="2012" name="PLoS Pathog.">
        <title>Diverse lifestyles and strategies of plant pathogenesis encoded in the genomes of eighteen Dothideomycetes fungi.</title>
        <authorList>
            <person name="Ohm R.A."/>
            <person name="Feau N."/>
            <person name="Henrissat B."/>
            <person name="Schoch C.L."/>
            <person name="Horwitz B.A."/>
            <person name="Barry K.W."/>
            <person name="Condon B.J."/>
            <person name="Copeland A.C."/>
            <person name="Dhillon B."/>
            <person name="Glaser F."/>
            <person name="Hesse C.N."/>
            <person name="Kosti I."/>
            <person name="LaButti K."/>
            <person name="Lindquist E.A."/>
            <person name="Lucas S."/>
            <person name="Salamov A.A."/>
            <person name="Bradshaw R.E."/>
            <person name="Ciuffetti L."/>
            <person name="Hamelin R.C."/>
            <person name="Kema G.H.J."/>
            <person name="Lawrence C."/>
            <person name="Scott J.A."/>
            <person name="Spatafora J.W."/>
            <person name="Turgeon B.G."/>
            <person name="de Wit P.J.G.M."/>
            <person name="Zhong S."/>
            <person name="Goodwin S.B."/>
            <person name="Grigoriev I.V."/>
        </authorList>
    </citation>
    <scope>NUCLEOTIDE SEQUENCE [LARGE SCALE GENOMIC DNA]</scope>
    <source>
        <strain evidence="2">ND90Pr / ATCC 201652</strain>
    </source>
</reference>
<feature type="non-terminal residue" evidence="1">
    <location>
        <position position="73"/>
    </location>
</feature>
<protein>
    <recommendedName>
        <fullName evidence="3">F-box domain-containing protein</fullName>
    </recommendedName>
</protein>
<organism evidence="1 2">
    <name type="scientific">Cochliobolus sativus (strain ND90Pr / ATCC 201652)</name>
    <name type="common">Common root rot and spot blotch fungus</name>
    <name type="synonym">Bipolaris sorokiniana</name>
    <dbReference type="NCBI Taxonomy" id="665912"/>
    <lineage>
        <taxon>Eukaryota</taxon>
        <taxon>Fungi</taxon>
        <taxon>Dikarya</taxon>
        <taxon>Ascomycota</taxon>
        <taxon>Pezizomycotina</taxon>
        <taxon>Dothideomycetes</taxon>
        <taxon>Pleosporomycetidae</taxon>
        <taxon>Pleosporales</taxon>
        <taxon>Pleosporineae</taxon>
        <taxon>Pleosporaceae</taxon>
        <taxon>Bipolaris</taxon>
    </lineage>
</organism>
<dbReference type="eggNOG" id="ENOG502SEDQ">
    <property type="taxonomic scope" value="Eukaryota"/>
</dbReference>
<dbReference type="HOGENOM" id="CLU_176406_0_0_1"/>